<evidence type="ECO:0000313" key="3">
    <source>
        <dbReference type="EMBL" id="GAA4555454.1"/>
    </source>
</evidence>
<comment type="similarity">
    <text evidence="1">Belongs to the short-chain dehydrogenases/reductases (SDR) family.</text>
</comment>
<reference evidence="4" key="1">
    <citation type="journal article" date="2019" name="Int. J. Syst. Evol. Microbiol.">
        <title>The Global Catalogue of Microorganisms (GCM) 10K type strain sequencing project: providing services to taxonomists for standard genome sequencing and annotation.</title>
        <authorList>
            <consortium name="The Broad Institute Genomics Platform"/>
            <consortium name="The Broad Institute Genome Sequencing Center for Infectious Disease"/>
            <person name="Wu L."/>
            <person name="Ma J."/>
        </authorList>
    </citation>
    <scope>NUCLEOTIDE SEQUENCE [LARGE SCALE GENOMIC DNA]</scope>
    <source>
        <strain evidence="4">JCM 17906</strain>
    </source>
</reference>
<dbReference type="EMBL" id="BAABGT010000093">
    <property type="protein sequence ID" value="GAA4555454.1"/>
    <property type="molecule type" value="Genomic_DNA"/>
</dbReference>
<dbReference type="PRINTS" id="PR00081">
    <property type="entry name" value="GDHRDH"/>
</dbReference>
<evidence type="ECO:0000313" key="4">
    <source>
        <dbReference type="Proteomes" id="UP001501598"/>
    </source>
</evidence>
<keyword evidence="4" id="KW-1185">Reference proteome</keyword>
<dbReference type="PANTHER" id="PTHR42760">
    <property type="entry name" value="SHORT-CHAIN DEHYDROGENASES/REDUCTASES FAMILY MEMBER"/>
    <property type="match status" value="1"/>
</dbReference>
<dbReference type="Gene3D" id="3.40.50.720">
    <property type="entry name" value="NAD(P)-binding Rossmann-like Domain"/>
    <property type="match status" value="1"/>
</dbReference>
<dbReference type="Proteomes" id="UP001501598">
    <property type="component" value="Unassembled WGS sequence"/>
</dbReference>
<dbReference type="InterPro" id="IPR002347">
    <property type="entry name" value="SDR_fam"/>
</dbReference>
<dbReference type="Pfam" id="PF13561">
    <property type="entry name" value="adh_short_C2"/>
    <property type="match status" value="1"/>
</dbReference>
<evidence type="ECO:0000256" key="2">
    <source>
        <dbReference type="ARBA" id="ARBA00023002"/>
    </source>
</evidence>
<dbReference type="PANTHER" id="PTHR42760:SF133">
    <property type="entry name" value="3-OXOACYL-[ACYL-CARRIER-PROTEIN] REDUCTASE"/>
    <property type="match status" value="1"/>
</dbReference>
<accession>A0ABP8RZF9</accession>
<comment type="caution">
    <text evidence="3">The sequence shown here is derived from an EMBL/GenBank/DDBJ whole genome shotgun (WGS) entry which is preliminary data.</text>
</comment>
<gene>
    <name evidence="3" type="ORF">GCM10023175_55690</name>
</gene>
<dbReference type="CDD" id="cd05233">
    <property type="entry name" value="SDR_c"/>
    <property type="match status" value="1"/>
</dbReference>
<keyword evidence="2" id="KW-0560">Oxidoreductase</keyword>
<dbReference type="PROSITE" id="PS00061">
    <property type="entry name" value="ADH_SHORT"/>
    <property type="match status" value="1"/>
</dbReference>
<sequence length="240" mass="24004">MSEQPAGSAVVVGGARGIGLAAVGLATTHVSSMTVLDLPDEAPQVAEAFPGARYQQADVLDRSALEKGFALAAESSPVTAVFVPAGITLPTPLLEVSQEDAQRCLMINILGSLNAIQAAAPHLAPGASIVLCASVAAYTGGGYVGGPVYGASKAGVIGLTKGAARELAGRQVRVNCIAPGCTATTMVGDDPEIHAALAERALVGRLASAEEIAAAALFLWSPASSYMTGAVLDVNGGIRL</sequence>
<evidence type="ECO:0000256" key="1">
    <source>
        <dbReference type="ARBA" id="ARBA00006484"/>
    </source>
</evidence>
<organism evidence="3 4">
    <name type="scientific">Pseudonocardia xishanensis</name>
    <dbReference type="NCBI Taxonomy" id="630995"/>
    <lineage>
        <taxon>Bacteria</taxon>
        <taxon>Bacillati</taxon>
        <taxon>Actinomycetota</taxon>
        <taxon>Actinomycetes</taxon>
        <taxon>Pseudonocardiales</taxon>
        <taxon>Pseudonocardiaceae</taxon>
        <taxon>Pseudonocardia</taxon>
    </lineage>
</organism>
<proteinExistence type="inferred from homology"/>
<dbReference type="InterPro" id="IPR036291">
    <property type="entry name" value="NAD(P)-bd_dom_sf"/>
</dbReference>
<dbReference type="SUPFAM" id="SSF51735">
    <property type="entry name" value="NAD(P)-binding Rossmann-fold domains"/>
    <property type="match status" value="1"/>
</dbReference>
<protein>
    <submittedName>
        <fullName evidence="3">Glucose 1-dehydrogenase</fullName>
    </submittedName>
</protein>
<dbReference type="RefSeq" id="WP_345424918.1">
    <property type="nucleotide sequence ID" value="NZ_BAABGT010000093.1"/>
</dbReference>
<dbReference type="InterPro" id="IPR020904">
    <property type="entry name" value="Sc_DH/Rdtase_CS"/>
</dbReference>
<name>A0ABP8RZF9_9PSEU</name>